<dbReference type="PANTHER" id="PTHR32347:SF23">
    <property type="entry name" value="BLL5650 PROTEIN"/>
    <property type="match status" value="1"/>
</dbReference>
<feature type="region of interest" description="Disordered" evidence="4">
    <location>
        <begin position="1"/>
        <end position="20"/>
    </location>
</feature>
<sequence length="495" mass="54672">MSSPITQPFSPRNPACPSSLSSMRAKWCSRRSRRSERFERTKISRCSVGPSHFRHALSSSSFGQGKRRNKIVGSAFRRKSRSPISRQFLREPAVSFVKAALNISAGALFVVLPGLALADQTYQIAVADPARKARRVPVEMRPFPEEILRACKIGYGRPMAVVAPVSGRLALDVADGRSVKAGDVIARYDTDALKRRAEEIRLDLDYVRARLDYRTGAYQENTRAIQSLDEAEKVATRDYLAAQFAEMKRLYGQGRLALGRYQEAQRKLHEADAALERERRETALARQESGLEVIRLTHDVRKRENALAEAEAKLENAVVRAPAAGRLVDVETTTAADGKLTVDEGDRLALLVDPGQLGARLQFNDAEMRLVRNADVTVAPQVDGKPRAAEISAFRALETPAERARGALSTEVEVAFRDPAGPALLNQTATCRFTKPSVREEPAVPVSAVVIKDDQTFVRKDEGEEPELIRVELGDISDDYIRVLSGLNPGDFVLD</sequence>
<dbReference type="PANTHER" id="PTHR32347">
    <property type="entry name" value="EFFLUX SYSTEM COMPONENT YKNX-RELATED"/>
    <property type="match status" value="1"/>
</dbReference>
<evidence type="ECO:0000313" key="5">
    <source>
        <dbReference type="EMBL" id="TNB48686.1"/>
    </source>
</evidence>
<gene>
    <name evidence="5" type="ORF">FF124_06040</name>
</gene>
<comment type="caution">
    <text evidence="5">The sequence shown here is derived from an EMBL/GenBank/DDBJ whole genome shotgun (WGS) entry which is preliminary data.</text>
</comment>
<accession>A0A5C4JTK2</accession>
<dbReference type="AlphaFoldDB" id="A0A5C4JTK2"/>
<keyword evidence="6" id="KW-1185">Reference proteome</keyword>
<evidence type="ECO:0000256" key="3">
    <source>
        <dbReference type="SAM" id="Coils"/>
    </source>
</evidence>
<comment type="subcellular location">
    <subcellularLocation>
        <location evidence="1">Cell envelope</location>
    </subcellularLocation>
</comment>
<dbReference type="Proteomes" id="UP000307874">
    <property type="component" value="Unassembled WGS sequence"/>
</dbReference>
<dbReference type="InterPro" id="IPR050465">
    <property type="entry name" value="UPF0194_transport"/>
</dbReference>
<evidence type="ECO:0000256" key="4">
    <source>
        <dbReference type="SAM" id="MobiDB-lite"/>
    </source>
</evidence>
<keyword evidence="2 3" id="KW-0175">Coiled coil</keyword>
<dbReference type="GO" id="GO:0030313">
    <property type="term" value="C:cell envelope"/>
    <property type="evidence" value="ECO:0007669"/>
    <property type="project" value="UniProtKB-SubCell"/>
</dbReference>
<evidence type="ECO:0000313" key="6">
    <source>
        <dbReference type="Proteomes" id="UP000307874"/>
    </source>
</evidence>
<reference evidence="5 6" key="1">
    <citation type="submission" date="2019-05" db="EMBL/GenBank/DDBJ databases">
        <authorList>
            <person name="Lee S.D."/>
        </authorList>
    </citation>
    <scope>NUCLEOTIDE SEQUENCE [LARGE SCALE GENOMIC DNA]</scope>
    <source>
        <strain evidence="5 6">GH2-6</strain>
    </source>
</reference>
<dbReference type="OrthoDB" id="7913680at2"/>
<evidence type="ECO:0000256" key="1">
    <source>
        <dbReference type="ARBA" id="ARBA00004196"/>
    </source>
</evidence>
<organism evidence="5 6">
    <name type="scientific">Martelella lutilitoris</name>
    <dbReference type="NCBI Taxonomy" id="2583532"/>
    <lineage>
        <taxon>Bacteria</taxon>
        <taxon>Pseudomonadati</taxon>
        <taxon>Pseudomonadota</taxon>
        <taxon>Alphaproteobacteria</taxon>
        <taxon>Hyphomicrobiales</taxon>
        <taxon>Aurantimonadaceae</taxon>
        <taxon>Martelella</taxon>
    </lineage>
</organism>
<dbReference type="Gene3D" id="2.40.420.20">
    <property type="match status" value="1"/>
</dbReference>
<name>A0A5C4JTK2_9HYPH</name>
<feature type="coiled-coil region" evidence="3">
    <location>
        <begin position="261"/>
        <end position="320"/>
    </location>
</feature>
<evidence type="ECO:0000256" key="2">
    <source>
        <dbReference type="ARBA" id="ARBA00023054"/>
    </source>
</evidence>
<reference evidence="5 6" key="2">
    <citation type="submission" date="2019-06" db="EMBL/GenBank/DDBJ databases">
        <title>Martelella lutilitoris sp. nov., isolated from a tidal mudflat.</title>
        <authorList>
            <person name="Kim Y.-J."/>
        </authorList>
    </citation>
    <scope>NUCLEOTIDE SEQUENCE [LARGE SCALE GENOMIC DNA]</scope>
    <source>
        <strain evidence="5 6">GH2-6</strain>
    </source>
</reference>
<protein>
    <submittedName>
        <fullName evidence="5">Biotin/lipoyl-binding protein</fullName>
    </submittedName>
</protein>
<proteinExistence type="predicted"/>
<dbReference type="EMBL" id="VCLB01000003">
    <property type="protein sequence ID" value="TNB48686.1"/>
    <property type="molecule type" value="Genomic_DNA"/>
</dbReference>